<gene>
    <name evidence="2" type="ORF">ALP13_00980</name>
</gene>
<evidence type="ECO:0000313" key="2">
    <source>
        <dbReference type="EMBL" id="RMV34640.1"/>
    </source>
</evidence>
<feature type="domain" description="Transposase TnpC homeodomain" evidence="1">
    <location>
        <begin position="55"/>
        <end position="84"/>
    </location>
</feature>
<dbReference type="AlphaFoldDB" id="A0A0N0WT84"/>
<evidence type="ECO:0000259" key="1">
    <source>
        <dbReference type="Pfam" id="PF13007"/>
    </source>
</evidence>
<comment type="caution">
    <text evidence="2">The sequence shown here is derived from an EMBL/GenBank/DDBJ whole genome shotgun (WGS) entry which is preliminary data.</text>
</comment>
<dbReference type="EMBL" id="RBUQ01000220">
    <property type="protein sequence ID" value="RMV34640.1"/>
    <property type="molecule type" value="Genomic_DNA"/>
</dbReference>
<dbReference type="InterPro" id="IPR024463">
    <property type="entry name" value="Transposase_TnpC_homeodom"/>
</dbReference>
<accession>A0A0N0WT84</accession>
<organism evidence="2 3">
    <name type="scientific">Pseudomonas syringae pv. maculicola</name>
    <dbReference type="NCBI Taxonomy" id="59511"/>
    <lineage>
        <taxon>Bacteria</taxon>
        <taxon>Pseudomonadati</taxon>
        <taxon>Pseudomonadota</taxon>
        <taxon>Gammaproteobacteria</taxon>
        <taxon>Pseudomonadales</taxon>
        <taxon>Pseudomonadaceae</taxon>
        <taxon>Pseudomonas</taxon>
    </lineage>
</organism>
<dbReference type="Pfam" id="PF13007">
    <property type="entry name" value="LZ_Tnp_IS66"/>
    <property type="match status" value="1"/>
</dbReference>
<proteinExistence type="predicted"/>
<dbReference type="Proteomes" id="UP000271631">
    <property type="component" value="Unassembled WGS sequence"/>
</dbReference>
<name>A0A0N0WT84_PSEYM</name>
<sequence length="88" mass="10096">MMRPDAKVEKVYLYPKPVDFRKSIDGLATLVELDIKVAVLLKQMLAKMQSRMGMLEEQVALLRQRLFGQKSEQMIDPKAPQMALFNDA</sequence>
<reference evidence="2 3" key="1">
    <citation type="submission" date="2018-08" db="EMBL/GenBank/DDBJ databases">
        <title>Recombination of ecologically and evolutionarily significant loci maintains genetic cohesion in the Pseudomonas syringae species complex.</title>
        <authorList>
            <person name="Dillon M."/>
            <person name="Thakur S."/>
            <person name="Almeida R.N.D."/>
            <person name="Weir B.S."/>
            <person name="Guttman D.S."/>
        </authorList>
    </citation>
    <scope>NUCLEOTIDE SEQUENCE [LARGE SCALE GENOMIC DNA]</scope>
    <source>
        <strain evidence="2 3">ICMP 11281</strain>
    </source>
</reference>
<protein>
    <submittedName>
        <fullName evidence="2">ISPpu13, transposase Orf1</fullName>
    </submittedName>
</protein>
<evidence type="ECO:0000313" key="3">
    <source>
        <dbReference type="Proteomes" id="UP000271631"/>
    </source>
</evidence>